<dbReference type="InterPro" id="IPR050075">
    <property type="entry name" value="LeuD"/>
</dbReference>
<keyword evidence="7 10" id="KW-0028">Amino-acid biosynthesis</keyword>
<dbReference type="PATRIC" id="fig|1609981.3.peg.1520"/>
<evidence type="ECO:0000256" key="6">
    <source>
        <dbReference type="ARBA" id="ARBA00022430"/>
    </source>
</evidence>
<dbReference type="GO" id="GO:0009098">
    <property type="term" value="P:L-leucine biosynthetic process"/>
    <property type="evidence" value="ECO:0007669"/>
    <property type="project" value="UniProtKB-UniRule"/>
</dbReference>
<dbReference type="SUPFAM" id="SSF52016">
    <property type="entry name" value="LeuD/IlvD-like"/>
    <property type="match status" value="1"/>
</dbReference>
<dbReference type="PANTHER" id="PTHR43345:SF5">
    <property type="entry name" value="3-ISOPROPYLMALATE DEHYDRATASE SMALL SUBUNIT"/>
    <property type="match status" value="1"/>
</dbReference>
<dbReference type="Pfam" id="PF00694">
    <property type="entry name" value="Aconitase_C"/>
    <property type="match status" value="1"/>
</dbReference>
<dbReference type="CDD" id="cd01577">
    <property type="entry name" value="IPMI_Swivel"/>
    <property type="match status" value="1"/>
</dbReference>
<organism evidence="12 13">
    <name type="scientific">Kiritimatiella glycovorans</name>
    <dbReference type="NCBI Taxonomy" id="1307763"/>
    <lineage>
        <taxon>Bacteria</taxon>
        <taxon>Pseudomonadati</taxon>
        <taxon>Kiritimatiellota</taxon>
        <taxon>Kiritimatiellia</taxon>
        <taxon>Kiritimatiellales</taxon>
        <taxon>Kiritimatiellaceae</taxon>
        <taxon>Kiritimatiella</taxon>
    </lineage>
</organism>
<dbReference type="PANTHER" id="PTHR43345">
    <property type="entry name" value="3-ISOPROPYLMALATE DEHYDRATASE SMALL SUBUNIT 2-RELATED-RELATED"/>
    <property type="match status" value="1"/>
</dbReference>
<dbReference type="FunFam" id="3.20.19.10:FF:000003">
    <property type="entry name" value="3-isopropylmalate dehydratase small subunit"/>
    <property type="match status" value="1"/>
</dbReference>
<comment type="subunit">
    <text evidence="5 10">Heterodimer of LeuC and LeuD.</text>
</comment>
<dbReference type="Proteomes" id="UP000035268">
    <property type="component" value="Chromosome"/>
</dbReference>
<dbReference type="InterPro" id="IPR033940">
    <property type="entry name" value="IPMI_Swivel"/>
</dbReference>
<dbReference type="EC" id="4.2.1.33" evidence="10"/>
<dbReference type="AlphaFoldDB" id="A0A0G3EKK3"/>
<evidence type="ECO:0000256" key="7">
    <source>
        <dbReference type="ARBA" id="ARBA00022605"/>
    </source>
</evidence>
<evidence type="ECO:0000313" key="12">
    <source>
        <dbReference type="EMBL" id="AKJ64709.1"/>
    </source>
</evidence>
<reference evidence="12 13" key="2">
    <citation type="journal article" date="2016" name="ISME J.">
        <title>Characterization of the first cultured representative of Verrucomicrobia subdivision 5 indicates the proposal of a novel phylum.</title>
        <authorList>
            <person name="Spring S."/>
            <person name="Bunk B."/>
            <person name="Sproer C."/>
            <person name="Schumann P."/>
            <person name="Rohde M."/>
            <person name="Tindall B.J."/>
            <person name="Klenk H.P."/>
        </authorList>
    </citation>
    <scope>NUCLEOTIDE SEQUENCE [LARGE SCALE GENOMIC DNA]</scope>
    <source>
        <strain evidence="12 13">L21-Fru-AB</strain>
    </source>
</reference>
<dbReference type="KEGG" id="vbl:L21SP4_01463"/>
<evidence type="ECO:0000256" key="4">
    <source>
        <dbReference type="ARBA" id="ARBA00009845"/>
    </source>
</evidence>
<feature type="domain" description="Aconitase A/isopropylmalate dehydratase small subunit swivel" evidence="11">
    <location>
        <begin position="1"/>
        <end position="133"/>
    </location>
</feature>
<dbReference type="UniPathway" id="UPA00048">
    <property type="reaction ID" value="UER00071"/>
</dbReference>
<dbReference type="NCBIfam" id="NF002458">
    <property type="entry name" value="PRK01641.1"/>
    <property type="match status" value="1"/>
</dbReference>
<keyword evidence="9 10" id="KW-0100">Branched-chain amino acid biosynthesis</keyword>
<evidence type="ECO:0000256" key="2">
    <source>
        <dbReference type="ARBA" id="ARBA00002695"/>
    </source>
</evidence>
<comment type="function">
    <text evidence="2 10">Catalyzes the isomerization between 2-isopropylmalate and 3-isopropylmalate, via the formation of 2-isopropylmaleate.</text>
</comment>
<accession>A0A0G3EKK3</accession>
<keyword evidence="13" id="KW-1185">Reference proteome</keyword>
<evidence type="ECO:0000256" key="8">
    <source>
        <dbReference type="ARBA" id="ARBA00023239"/>
    </source>
</evidence>
<dbReference type="HAMAP" id="MF_01031">
    <property type="entry name" value="LeuD_type1"/>
    <property type="match status" value="1"/>
</dbReference>
<reference evidence="13" key="1">
    <citation type="submission" date="2015-02" db="EMBL/GenBank/DDBJ databases">
        <title>Description and complete genome sequence of the first cultured representative of the subdivision 5 of the Verrucomicrobia phylum.</title>
        <authorList>
            <person name="Spring S."/>
            <person name="Bunk B."/>
            <person name="Sproer C."/>
            <person name="Klenk H.-P."/>
        </authorList>
    </citation>
    <scope>NUCLEOTIDE SEQUENCE [LARGE SCALE GENOMIC DNA]</scope>
    <source>
        <strain evidence="13">L21-Fru-AB</strain>
    </source>
</reference>
<dbReference type="STRING" id="1307763.L21SP4_01463"/>
<dbReference type="GO" id="GO:0003861">
    <property type="term" value="F:3-isopropylmalate dehydratase activity"/>
    <property type="evidence" value="ECO:0007669"/>
    <property type="project" value="UniProtKB-UniRule"/>
</dbReference>
<evidence type="ECO:0000256" key="5">
    <source>
        <dbReference type="ARBA" id="ARBA00011271"/>
    </source>
</evidence>
<dbReference type="Gene3D" id="3.20.19.10">
    <property type="entry name" value="Aconitase, domain 4"/>
    <property type="match status" value="1"/>
</dbReference>
<comment type="catalytic activity">
    <reaction evidence="1 10">
        <text>(2R,3S)-3-isopropylmalate = (2S)-2-isopropylmalate</text>
        <dbReference type="Rhea" id="RHEA:32287"/>
        <dbReference type="ChEBI" id="CHEBI:1178"/>
        <dbReference type="ChEBI" id="CHEBI:35121"/>
        <dbReference type="EC" id="4.2.1.33"/>
    </reaction>
</comment>
<evidence type="ECO:0000256" key="3">
    <source>
        <dbReference type="ARBA" id="ARBA00004729"/>
    </source>
</evidence>
<evidence type="ECO:0000313" key="13">
    <source>
        <dbReference type="Proteomes" id="UP000035268"/>
    </source>
</evidence>
<sequence length="209" mass="23298">MEPLTTFRGTMAGIDRANIDTDAIIPKEHLKSVSREGFDRALFAEWRYRDDGSPDPEFVLNRPENQNARILVAGSNFGCGSSREHAVWALQQYGLRAIVAPWQGAGEDRTPAFADIFRNNALNNGLLPIELPPEEAEEIFNRLKASPGIEGSVDLEAQVLTVHDAGGEATYRFAIEDTVRERLLRGEDLIDLTLRHEHAITEYESGHSE</sequence>
<dbReference type="GO" id="GO:0009316">
    <property type="term" value="C:3-isopropylmalate dehydratase complex"/>
    <property type="evidence" value="ECO:0007669"/>
    <property type="project" value="InterPro"/>
</dbReference>
<proteinExistence type="inferred from homology"/>
<comment type="similarity">
    <text evidence="4 10">Belongs to the LeuD family. LeuD type 1 subfamily.</text>
</comment>
<dbReference type="InterPro" id="IPR004431">
    <property type="entry name" value="3-IsopropMal_deHydase_ssu"/>
</dbReference>
<keyword evidence="8 10" id="KW-0456">Lyase</keyword>
<dbReference type="RefSeq" id="WP_052882011.1">
    <property type="nucleotide sequence ID" value="NZ_CP010904.1"/>
</dbReference>
<comment type="pathway">
    <text evidence="3 10">Amino-acid biosynthesis; L-leucine biosynthesis; L-leucine from 3-methyl-2-oxobutanoate: step 2/4.</text>
</comment>
<evidence type="ECO:0000256" key="9">
    <source>
        <dbReference type="ARBA" id="ARBA00023304"/>
    </source>
</evidence>
<evidence type="ECO:0000259" key="11">
    <source>
        <dbReference type="Pfam" id="PF00694"/>
    </source>
</evidence>
<dbReference type="EMBL" id="CP010904">
    <property type="protein sequence ID" value="AKJ64709.1"/>
    <property type="molecule type" value="Genomic_DNA"/>
</dbReference>
<dbReference type="InterPro" id="IPR015928">
    <property type="entry name" value="Aconitase/3IPM_dehydase_swvl"/>
</dbReference>
<protein>
    <recommendedName>
        <fullName evidence="10">3-isopropylmalate dehydratase small subunit</fullName>
        <ecNumber evidence="10">4.2.1.33</ecNumber>
    </recommendedName>
    <alternativeName>
        <fullName evidence="10">Alpha-IPM isomerase</fullName>
        <shortName evidence="10">IPMI</shortName>
    </alternativeName>
    <alternativeName>
        <fullName evidence="10">Isopropylmalate isomerase</fullName>
    </alternativeName>
</protein>
<keyword evidence="6 10" id="KW-0432">Leucine biosynthesis</keyword>
<dbReference type="InterPro" id="IPR000573">
    <property type="entry name" value="AconitaseA/IPMdHydase_ssu_swvl"/>
</dbReference>
<gene>
    <name evidence="12" type="primary">leuD1</name>
    <name evidence="10" type="synonym">leuD</name>
    <name evidence="12" type="ORF">L21SP4_01463</name>
</gene>
<evidence type="ECO:0000256" key="1">
    <source>
        <dbReference type="ARBA" id="ARBA00000491"/>
    </source>
</evidence>
<name>A0A0G3EKK3_9BACT</name>
<dbReference type="OrthoDB" id="9777465at2"/>
<evidence type="ECO:0000256" key="10">
    <source>
        <dbReference type="HAMAP-Rule" id="MF_01031"/>
    </source>
</evidence>
<dbReference type="NCBIfam" id="TIGR00171">
    <property type="entry name" value="leuD"/>
    <property type="match status" value="1"/>
</dbReference>